<organism evidence="2 3">
    <name type="scientific">Saprolegnia diclina (strain VS20)</name>
    <dbReference type="NCBI Taxonomy" id="1156394"/>
    <lineage>
        <taxon>Eukaryota</taxon>
        <taxon>Sar</taxon>
        <taxon>Stramenopiles</taxon>
        <taxon>Oomycota</taxon>
        <taxon>Saprolegniomycetes</taxon>
        <taxon>Saprolegniales</taxon>
        <taxon>Saprolegniaceae</taxon>
        <taxon>Saprolegnia</taxon>
    </lineage>
</organism>
<sequence length="229" mass="25299">MRTSIALFASMLATALACPDGHALTSSAELCGDICPLQDGVKAQSCVYYPSKYDDFTCQPSSLGTCVEAPEAGCTLQCLTNTWARNGSYVIGIRGVSGSFGRAEPVRIVEDYRADNITELELKNYNDEKHRLTLLDGALTKSSLTSLYNVKLSIQEHVFPPFVETLVLCKAGVRWIPKEDFGLQALKTLEISGQYLDTIDLSDDERAFLANVNCTFSRQEPHHIYFCYS</sequence>
<dbReference type="RefSeq" id="XP_008607527.1">
    <property type="nucleotide sequence ID" value="XM_008609305.1"/>
</dbReference>
<proteinExistence type="predicted"/>
<dbReference type="OrthoDB" id="60247at2759"/>
<keyword evidence="3" id="KW-1185">Reference proteome</keyword>
<dbReference type="OMA" id="NTWARNG"/>
<feature type="chain" id="PRO_5004571329" evidence="1">
    <location>
        <begin position="18"/>
        <end position="229"/>
    </location>
</feature>
<dbReference type="VEuPathDB" id="FungiDB:SDRG_03668"/>
<evidence type="ECO:0000313" key="3">
    <source>
        <dbReference type="Proteomes" id="UP000030762"/>
    </source>
</evidence>
<dbReference type="PROSITE" id="PS51257">
    <property type="entry name" value="PROKAR_LIPOPROTEIN"/>
    <property type="match status" value="1"/>
</dbReference>
<dbReference type="Proteomes" id="UP000030762">
    <property type="component" value="Unassembled WGS sequence"/>
</dbReference>
<name>T0S157_SAPDV</name>
<feature type="signal peptide" evidence="1">
    <location>
        <begin position="1"/>
        <end position="17"/>
    </location>
</feature>
<dbReference type="InParanoid" id="T0S157"/>
<dbReference type="EMBL" id="JH767140">
    <property type="protein sequence ID" value="EQC38703.1"/>
    <property type="molecule type" value="Genomic_DNA"/>
</dbReference>
<evidence type="ECO:0000313" key="2">
    <source>
        <dbReference type="EMBL" id="EQC38703.1"/>
    </source>
</evidence>
<dbReference type="GeneID" id="19944395"/>
<gene>
    <name evidence="2" type="ORF">SDRG_03668</name>
</gene>
<reference evidence="2 3" key="1">
    <citation type="submission" date="2012-04" db="EMBL/GenBank/DDBJ databases">
        <title>The Genome Sequence of Saprolegnia declina VS20.</title>
        <authorList>
            <consortium name="The Broad Institute Genome Sequencing Platform"/>
            <person name="Russ C."/>
            <person name="Nusbaum C."/>
            <person name="Tyler B."/>
            <person name="van West P."/>
            <person name="Dieguez-Uribeondo J."/>
            <person name="de Bruijn I."/>
            <person name="Tripathy S."/>
            <person name="Jiang R."/>
            <person name="Young S.K."/>
            <person name="Zeng Q."/>
            <person name="Gargeya S."/>
            <person name="Fitzgerald M."/>
            <person name="Haas B."/>
            <person name="Abouelleil A."/>
            <person name="Alvarado L."/>
            <person name="Arachchi H.M."/>
            <person name="Berlin A."/>
            <person name="Chapman S.B."/>
            <person name="Goldberg J."/>
            <person name="Griggs A."/>
            <person name="Gujja S."/>
            <person name="Hansen M."/>
            <person name="Howarth C."/>
            <person name="Imamovic A."/>
            <person name="Larimer J."/>
            <person name="McCowen C."/>
            <person name="Montmayeur A."/>
            <person name="Murphy C."/>
            <person name="Neiman D."/>
            <person name="Pearson M."/>
            <person name="Priest M."/>
            <person name="Roberts A."/>
            <person name="Saif S."/>
            <person name="Shea T."/>
            <person name="Sisk P."/>
            <person name="Sykes S."/>
            <person name="Wortman J."/>
            <person name="Nusbaum C."/>
            <person name="Birren B."/>
        </authorList>
    </citation>
    <scope>NUCLEOTIDE SEQUENCE [LARGE SCALE GENOMIC DNA]</scope>
    <source>
        <strain evidence="2 3">VS20</strain>
    </source>
</reference>
<protein>
    <submittedName>
        <fullName evidence="2">Uncharacterized protein</fullName>
    </submittedName>
</protein>
<accession>T0S157</accession>
<evidence type="ECO:0000256" key="1">
    <source>
        <dbReference type="SAM" id="SignalP"/>
    </source>
</evidence>
<keyword evidence="1" id="KW-0732">Signal</keyword>
<dbReference type="AlphaFoldDB" id="T0S157"/>